<dbReference type="PRINTS" id="PR00084">
    <property type="entry name" value="MTLDHDRGNASE"/>
</dbReference>
<feature type="domain" description="Mannitol dehydrogenase N-terminal" evidence="8">
    <location>
        <begin position="1"/>
        <end position="194"/>
    </location>
</feature>
<evidence type="ECO:0000256" key="2">
    <source>
        <dbReference type="ARBA" id="ARBA00012939"/>
    </source>
</evidence>
<dbReference type="Pfam" id="PF01232">
    <property type="entry name" value="Mannitol_dh"/>
    <property type="match status" value="1"/>
</dbReference>
<dbReference type="EMBL" id="BMKR01000026">
    <property type="protein sequence ID" value="GGF97729.1"/>
    <property type="molecule type" value="Genomic_DNA"/>
</dbReference>
<dbReference type="SUPFAM" id="SSF48179">
    <property type="entry name" value="6-phosphogluconate dehydrogenase C-terminal domain-like"/>
    <property type="match status" value="1"/>
</dbReference>
<feature type="binding site" evidence="7">
    <location>
        <begin position="3"/>
        <end position="14"/>
    </location>
    <ligand>
        <name>NAD(+)</name>
        <dbReference type="ChEBI" id="CHEBI:57540"/>
    </ligand>
</feature>
<dbReference type="GO" id="GO:0019592">
    <property type="term" value="P:mannitol catabolic process"/>
    <property type="evidence" value="ECO:0007669"/>
    <property type="project" value="TreeGrafter"/>
</dbReference>
<evidence type="ECO:0000256" key="6">
    <source>
        <dbReference type="ARBA" id="ARBA00048615"/>
    </source>
</evidence>
<dbReference type="InterPro" id="IPR000669">
    <property type="entry name" value="Mannitol_DH"/>
</dbReference>
<dbReference type="GO" id="GO:0008926">
    <property type="term" value="F:mannitol-1-phosphate 5-dehydrogenase activity"/>
    <property type="evidence" value="ECO:0007669"/>
    <property type="project" value="UniProtKB-UniRule"/>
</dbReference>
<evidence type="ECO:0000259" key="8">
    <source>
        <dbReference type="Pfam" id="PF01232"/>
    </source>
</evidence>
<reference evidence="10" key="2">
    <citation type="submission" date="2020-09" db="EMBL/GenBank/DDBJ databases">
        <authorList>
            <person name="Sun Q."/>
            <person name="Zhou Y."/>
        </authorList>
    </citation>
    <scope>NUCLEOTIDE SEQUENCE</scope>
    <source>
        <strain evidence="10">CGMCC 1.16134</strain>
    </source>
</reference>
<evidence type="ECO:0000256" key="4">
    <source>
        <dbReference type="ARBA" id="ARBA00023002"/>
    </source>
</evidence>
<dbReference type="HAMAP" id="MF_00196">
    <property type="entry name" value="Mannitol_dehydrog"/>
    <property type="match status" value="1"/>
</dbReference>
<dbReference type="Gene3D" id="3.40.50.720">
    <property type="entry name" value="NAD(P)-binding Rossmann-like Domain"/>
    <property type="match status" value="1"/>
</dbReference>
<dbReference type="SUPFAM" id="SSF51735">
    <property type="entry name" value="NAD(P)-binding Rossmann-fold domains"/>
    <property type="match status" value="1"/>
</dbReference>
<comment type="caution">
    <text evidence="10">The sequence shown here is derived from an EMBL/GenBank/DDBJ whole genome shotgun (WGS) entry which is preliminary data.</text>
</comment>
<evidence type="ECO:0000313" key="11">
    <source>
        <dbReference type="Proteomes" id="UP000637643"/>
    </source>
</evidence>
<accession>A0A917CU11</accession>
<evidence type="ECO:0000256" key="1">
    <source>
        <dbReference type="ARBA" id="ARBA00006541"/>
    </source>
</evidence>
<dbReference type="Pfam" id="PF08125">
    <property type="entry name" value="Mannitol_dh_C"/>
    <property type="match status" value="1"/>
</dbReference>
<dbReference type="InterPro" id="IPR036291">
    <property type="entry name" value="NAD(P)-bd_dom_sf"/>
</dbReference>
<name>A0A917CU11_9BACL</name>
<dbReference type="EC" id="1.1.1.17" evidence="2 7"/>
<dbReference type="PROSITE" id="PS00974">
    <property type="entry name" value="MANNITOL_DHGENASE"/>
    <property type="match status" value="1"/>
</dbReference>
<organism evidence="10 11">
    <name type="scientific">Paenibacillus albidus</name>
    <dbReference type="NCBI Taxonomy" id="2041023"/>
    <lineage>
        <taxon>Bacteria</taxon>
        <taxon>Bacillati</taxon>
        <taxon>Bacillota</taxon>
        <taxon>Bacilli</taxon>
        <taxon>Bacillales</taxon>
        <taxon>Paenibacillaceae</taxon>
        <taxon>Paenibacillus</taxon>
    </lineage>
</organism>
<keyword evidence="11" id="KW-1185">Reference proteome</keyword>
<dbReference type="PANTHER" id="PTHR30524:SF0">
    <property type="entry name" value="ALTRONATE OXIDOREDUCTASE-RELATED"/>
    <property type="match status" value="1"/>
</dbReference>
<dbReference type="PANTHER" id="PTHR30524">
    <property type="entry name" value="MANNITOL-1-PHOSPHATE 5-DEHYDROGENASE"/>
    <property type="match status" value="1"/>
</dbReference>
<dbReference type="InterPro" id="IPR013131">
    <property type="entry name" value="Mannitol_DH_N"/>
</dbReference>
<dbReference type="RefSeq" id="WP_189029460.1">
    <property type="nucleotide sequence ID" value="NZ_BMKR01000026.1"/>
</dbReference>
<dbReference type="GO" id="GO:0005829">
    <property type="term" value="C:cytosol"/>
    <property type="evidence" value="ECO:0007669"/>
    <property type="project" value="TreeGrafter"/>
</dbReference>
<keyword evidence="4 7" id="KW-0560">Oxidoreductase</keyword>
<evidence type="ECO:0000256" key="7">
    <source>
        <dbReference type="HAMAP-Rule" id="MF_00196"/>
    </source>
</evidence>
<gene>
    <name evidence="7 10" type="primary">mtlD</name>
    <name evidence="10" type="ORF">GCM10010912_48060</name>
</gene>
<evidence type="ECO:0000256" key="3">
    <source>
        <dbReference type="ARBA" id="ARBA00016219"/>
    </source>
</evidence>
<protein>
    <recommendedName>
        <fullName evidence="3 7">Mannitol-1-phosphate 5-dehydrogenase</fullName>
        <ecNumber evidence="2 7">1.1.1.17</ecNumber>
    </recommendedName>
</protein>
<keyword evidence="5 7" id="KW-0520">NAD</keyword>
<dbReference type="Proteomes" id="UP000637643">
    <property type="component" value="Unassembled WGS sequence"/>
</dbReference>
<comment type="similarity">
    <text evidence="1 7">Belongs to the mannitol dehydrogenase family.</text>
</comment>
<evidence type="ECO:0000256" key="5">
    <source>
        <dbReference type="ARBA" id="ARBA00023027"/>
    </source>
</evidence>
<dbReference type="NCBIfam" id="NF002647">
    <property type="entry name" value="PRK02318.1-3"/>
    <property type="match status" value="1"/>
</dbReference>
<dbReference type="InterPro" id="IPR013328">
    <property type="entry name" value="6PGD_dom2"/>
</dbReference>
<sequence>MRAVHFGAGNIGRGFIGPMLSGSGYEVCFVGRNKRKIQELQTRRQYPVTLANEDRDSFMVDNVTAINLKDTQEVAEAIAGAEIVTTAVGISALKDIASSIARGIELRLSSKEPSHPLHILACENGIGSSQQLKRSVYRQLEPAFQERADRSIAFPNVMVDRIVPVQKHTDPLAILVEPFSEWVIPRSGMIGNYTDIKGVRYVDSLDPYLERKLFTVNTGHCSAAYFGYLEGYSTIQEAMSDPLLKARVHGVLQETGKLLIERHGFEPAVHEQYIQKMLNRFSNPNFKDQISRVGRSPLRKLAPGDRLVLPAMQAYALGLPTRHLVAAITSALFFDHRNDPEAQRLQDAIRCTGLGNVVAGELGIPVQHPLHSRIIAEYNTICMQYPHMACNGFGSVVQSLS</sequence>
<dbReference type="NCBIfam" id="NF002652">
    <property type="entry name" value="PRK02318.2-5"/>
    <property type="match status" value="1"/>
</dbReference>
<comment type="catalytic activity">
    <reaction evidence="6 7">
        <text>D-mannitol 1-phosphate + NAD(+) = beta-D-fructose 6-phosphate + NADH + H(+)</text>
        <dbReference type="Rhea" id="RHEA:19661"/>
        <dbReference type="ChEBI" id="CHEBI:15378"/>
        <dbReference type="ChEBI" id="CHEBI:57540"/>
        <dbReference type="ChEBI" id="CHEBI:57634"/>
        <dbReference type="ChEBI" id="CHEBI:57945"/>
        <dbReference type="ChEBI" id="CHEBI:61381"/>
        <dbReference type="EC" id="1.1.1.17"/>
    </reaction>
</comment>
<dbReference type="Gene3D" id="1.10.1040.10">
    <property type="entry name" value="N-(1-d-carboxylethyl)-l-norvaline Dehydrogenase, domain 2"/>
    <property type="match status" value="1"/>
</dbReference>
<dbReference type="InterPro" id="IPR023027">
    <property type="entry name" value="Mannitol_DH_CS"/>
</dbReference>
<feature type="domain" description="Mannitol dehydrogenase C-terminal" evidence="9">
    <location>
        <begin position="205"/>
        <end position="347"/>
    </location>
</feature>
<dbReference type="InterPro" id="IPR023028">
    <property type="entry name" value="Mannitol_1_phos_5_DH"/>
</dbReference>
<dbReference type="AlphaFoldDB" id="A0A917CU11"/>
<proteinExistence type="inferred from homology"/>
<evidence type="ECO:0000313" key="10">
    <source>
        <dbReference type="EMBL" id="GGF97729.1"/>
    </source>
</evidence>
<evidence type="ECO:0000259" key="9">
    <source>
        <dbReference type="Pfam" id="PF08125"/>
    </source>
</evidence>
<reference evidence="10" key="1">
    <citation type="journal article" date="2014" name="Int. J. Syst. Evol. Microbiol.">
        <title>Complete genome sequence of Corynebacterium casei LMG S-19264T (=DSM 44701T), isolated from a smear-ripened cheese.</title>
        <authorList>
            <consortium name="US DOE Joint Genome Institute (JGI-PGF)"/>
            <person name="Walter F."/>
            <person name="Albersmeier A."/>
            <person name="Kalinowski J."/>
            <person name="Ruckert C."/>
        </authorList>
    </citation>
    <scope>NUCLEOTIDE SEQUENCE</scope>
    <source>
        <strain evidence="10">CGMCC 1.16134</strain>
    </source>
</reference>
<dbReference type="InterPro" id="IPR013118">
    <property type="entry name" value="Mannitol_DH_C"/>
</dbReference>
<dbReference type="InterPro" id="IPR008927">
    <property type="entry name" value="6-PGluconate_DH-like_C_sf"/>
</dbReference>